<proteinExistence type="predicted"/>
<dbReference type="EMBL" id="GBRH01227770">
    <property type="protein sequence ID" value="JAD70125.1"/>
    <property type="molecule type" value="Transcribed_RNA"/>
</dbReference>
<dbReference type="AlphaFoldDB" id="A0A0A9C9T2"/>
<reference evidence="1" key="2">
    <citation type="journal article" date="2015" name="Data Brief">
        <title>Shoot transcriptome of the giant reed, Arundo donax.</title>
        <authorList>
            <person name="Barrero R.A."/>
            <person name="Guerrero F.D."/>
            <person name="Moolhuijzen P."/>
            <person name="Goolsby J.A."/>
            <person name="Tidwell J."/>
            <person name="Bellgard S.E."/>
            <person name="Bellgard M.I."/>
        </authorList>
    </citation>
    <scope>NUCLEOTIDE SEQUENCE</scope>
    <source>
        <tissue evidence="1">Shoot tissue taken approximately 20 cm above the soil surface</tissue>
    </source>
</reference>
<protein>
    <submittedName>
        <fullName evidence="1">Uncharacterized protein</fullName>
    </submittedName>
</protein>
<accession>A0A0A9C9T2</accession>
<evidence type="ECO:0000313" key="1">
    <source>
        <dbReference type="EMBL" id="JAD70125.1"/>
    </source>
</evidence>
<sequence>MYPGMDQRELYNQNGEVRLEN</sequence>
<organism evidence="1">
    <name type="scientific">Arundo donax</name>
    <name type="common">Giant reed</name>
    <name type="synonym">Donax arundinaceus</name>
    <dbReference type="NCBI Taxonomy" id="35708"/>
    <lineage>
        <taxon>Eukaryota</taxon>
        <taxon>Viridiplantae</taxon>
        <taxon>Streptophyta</taxon>
        <taxon>Embryophyta</taxon>
        <taxon>Tracheophyta</taxon>
        <taxon>Spermatophyta</taxon>
        <taxon>Magnoliopsida</taxon>
        <taxon>Liliopsida</taxon>
        <taxon>Poales</taxon>
        <taxon>Poaceae</taxon>
        <taxon>PACMAD clade</taxon>
        <taxon>Arundinoideae</taxon>
        <taxon>Arundineae</taxon>
        <taxon>Arundo</taxon>
    </lineage>
</organism>
<name>A0A0A9C9T2_ARUDO</name>
<reference evidence="1" key="1">
    <citation type="submission" date="2014-09" db="EMBL/GenBank/DDBJ databases">
        <authorList>
            <person name="Magalhaes I.L.F."/>
            <person name="Oliveira U."/>
            <person name="Santos F.R."/>
            <person name="Vidigal T.H.D.A."/>
            <person name="Brescovit A.D."/>
            <person name="Santos A.J."/>
        </authorList>
    </citation>
    <scope>NUCLEOTIDE SEQUENCE</scope>
    <source>
        <tissue evidence="1">Shoot tissue taken approximately 20 cm above the soil surface</tissue>
    </source>
</reference>